<dbReference type="Proteomes" id="UP000269015">
    <property type="component" value="Chromosome"/>
</dbReference>
<dbReference type="AlphaFoldDB" id="A0A1Z3W179"/>
<evidence type="ECO:0000313" key="1">
    <source>
        <dbReference type="EMBL" id="AZB17169.1"/>
    </source>
</evidence>
<accession>A0A1Z3W179</accession>
<evidence type="ECO:0000313" key="2">
    <source>
        <dbReference type="Proteomes" id="UP000269015"/>
    </source>
</evidence>
<dbReference type="EMBL" id="CP033930">
    <property type="protein sequence ID" value="AZB17169.1"/>
    <property type="molecule type" value="Genomic_DNA"/>
</dbReference>
<name>A0A1Z3W179_CHRID</name>
<dbReference type="GeneID" id="56898103"/>
<dbReference type="OrthoDB" id="1190610at2"/>
<dbReference type="RefSeq" id="WP_027373285.1">
    <property type="nucleotide sequence ID" value="NZ_CP022058.2"/>
</dbReference>
<proteinExistence type="predicted"/>
<sequence>MKNQHLNKGKKLNKRELKSITGGLLRCIEPTYCPDPPCEASGRCKITSPSCAELQCRPNSPIEF</sequence>
<dbReference type="InterPro" id="IPR010133">
    <property type="entry name" value="Bacteriocin_signal_seq"/>
</dbReference>
<dbReference type="NCBIfam" id="TIGR01847">
    <property type="entry name" value="bacteriocin_sig"/>
    <property type="match status" value="1"/>
</dbReference>
<reference evidence="1 2" key="1">
    <citation type="submission" date="2018-11" db="EMBL/GenBank/DDBJ databases">
        <title>Proposal to divide the Flavobacteriaceae and reorganize its genera based on Amino Acid Identity values calculated from whole genome sequences.</title>
        <authorList>
            <person name="Nicholson A.C."/>
            <person name="Gulvik C.A."/>
            <person name="Whitney A.M."/>
            <person name="Humrighouse B.W."/>
            <person name="Bell M."/>
            <person name="Holmes B."/>
            <person name="Steigerwalt A.G."/>
            <person name="Villarma A."/>
            <person name="Sheth M."/>
            <person name="Batra D."/>
            <person name="Pryor J."/>
            <person name="Bernardet J.-F."/>
            <person name="Hugo C."/>
            <person name="Kampfer P."/>
            <person name="Newman J."/>
            <person name="McQuiston J.R."/>
        </authorList>
    </citation>
    <scope>NUCLEOTIDE SEQUENCE [LARGE SCALE GENOMIC DNA]</scope>
    <source>
        <strain evidence="1 2">H5559</strain>
    </source>
</reference>
<protein>
    <submittedName>
        <fullName evidence="1">Bacteriocin</fullName>
    </submittedName>
</protein>
<gene>
    <name evidence="1" type="ORF">EG352_04995</name>
</gene>
<organism evidence="1 2">
    <name type="scientific">Chryseobacterium indologenes</name>
    <name type="common">Flavobacterium indologenes</name>
    <dbReference type="NCBI Taxonomy" id="253"/>
    <lineage>
        <taxon>Bacteria</taxon>
        <taxon>Pseudomonadati</taxon>
        <taxon>Bacteroidota</taxon>
        <taxon>Flavobacteriia</taxon>
        <taxon>Flavobacteriales</taxon>
        <taxon>Weeksellaceae</taxon>
        <taxon>Chryseobacterium group</taxon>
        <taxon>Chryseobacterium</taxon>
    </lineage>
</organism>
<dbReference type="KEGG" id="cio:CEQ15_08340"/>